<evidence type="ECO:0000256" key="1">
    <source>
        <dbReference type="SAM" id="MobiDB-lite"/>
    </source>
</evidence>
<feature type="compositionally biased region" description="Low complexity" evidence="1">
    <location>
        <begin position="98"/>
        <end position="138"/>
    </location>
</feature>
<dbReference type="Proteomes" id="UP000694725">
    <property type="component" value="Unplaced"/>
</dbReference>
<dbReference type="Ensembl" id="ENSSSCT00035097940.1">
    <property type="protein sequence ID" value="ENSSSCP00035041353.1"/>
    <property type="gene ID" value="ENSSSCG00035072379.1"/>
</dbReference>
<gene>
    <name evidence="2" type="primary">NCK2</name>
</gene>
<dbReference type="Proteomes" id="UP000694720">
    <property type="component" value="Unplaced"/>
</dbReference>
<feature type="region of interest" description="Disordered" evidence="1">
    <location>
        <begin position="1"/>
        <end position="31"/>
    </location>
</feature>
<reference evidence="2" key="2">
    <citation type="submission" date="2025-05" db="UniProtKB">
        <authorList>
            <consortium name="Ensembl"/>
        </authorList>
    </citation>
    <scope>IDENTIFICATION</scope>
</reference>
<dbReference type="AlphaFoldDB" id="A0A4X1VZB7"/>
<dbReference type="Ensembl" id="ENSSSCT00070055883.1">
    <property type="protein sequence ID" value="ENSSSCP00070047474.1"/>
    <property type="gene ID" value="ENSSSCG00070027842.1"/>
</dbReference>
<accession>A0A4X1VZB7</accession>
<proteinExistence type="predicted"/>
<organism evidence="2 3">
    <name type="scientific">Sus scrofa</name>
    <name type="common">Pig</name>
    <dbReference type="NCBI Taxonomy" id="9823"/>
    <lineage>
        <taxon>Eukaryota</taxon>
        <taxon>Metazoa</taxon>
        <taxon>Chordata</taxon>
        <taxon>Craniata</taxon>
        <taxon>Vertebrata</taxon>
        <taxon>Euteleostomi</taxon>
        <taxon>Mammalia</taxon>
        <taxon>Eutheria</taxon>
        <taxon>Laurasiatheria</taxon>
        <taxon>Artiodactyla</taxon>
        <taxon>Suina</taxon>
        <taxon>Suidae</taxon>
        <taxon>Sus</taxon>
    </lineage>
</organism>
<dbReference type="ExpressionAtlas" id="A0A4X1VZB7">
    <property type="expression patterns" value="baseline and differential"/>
</dbReference>
<sequence>MKDDRRSHRDSQVGLHGPAGPGAGHQEERAPVAAGRLQDMVAGAERGQQDGLCAFQLRGAEEQPQEGLPREEPQGHTGPVTSPCLSKHQGRTSISRCSSWTMSTASGSGASTPWTSWWSTTRRRPSSPVSTGRSSTSSERCSDTTGCSALPEPGHAPQKKPTSWALLPAGPRGSSCTTLSAWFPFCPGRFVFHLPPSASQAPPAGSGGGEGAMGPGLTCSFSMETALVCGHRSRHVAPLQDPGAV</sequence>
<evidence type="ECO:0000313" key="2">
    <source>
        <dbReference type="Ensembl" id="ENSSSCP00070047474.1"/>
    </source>
</evidence>
<feature type="compositionally biased region" description="Basic and acidic residues" evidence="1">
    <location>
        <begin position="1"/>
        <end position="11"/>
    </location>
</feature>
<dbReference type="Proteomes" id="UP000314985">
    <property type="component" value="Chromosome 3"/>
</dbReference>
<dbReference type="Proteomes" id="UP000694727">
    <property type="component" value="Unplaced"/>
</dbReference>
<name>A0A4X1VZB7_PIG</name>
<feature type="region of interest" description="Disordered" evidence="1">
    <location>
        <begin position="52"/>
        <end position="163"/>
    </location>
</feature>
<reference evidence="2 3" key="1">
    <citation type="submission" date="2017-08" db="EMBL/GenBank/DDBJ databases">
        <title>USMARCv1.0.</title>
        <authorList>
            <person name="Hannum G.I."/>
            <person name="Koren S."/>
            <person name="Schroeder S.G."/>
            <person name="Chin S.C."/>
            <person name="Nonneman D.J."/>
            <person name="Becker S.A."/>
            <person name="Rosen B.D."/>
            <person name="Bickhart D.M."/>
            <person name="Putnam N.H."/>
            <person name="Green R.E."/>
            <person name="Tuggle C.K."/>
            <person name="Liu H."/>
            <person name="Rohrer G.A."/>
            <person name="Warr A."/>
            <person name="Hall R."/>
            <person name="Kim K."/>
            <person name="Hume D.A."/>
            <person name="Talbot R."/>
            <person name="Chow W."/>
            <person name="Howe K."/>
            <person name="Schwartz A.S."/>
            <person name="Watson M."/>
            <person name="Archibald A.L."/>
            <person name="Phillippy A.M."/>
            <person name="Smith T.P.L."/>
        </authorList>
    </citation>
    <scope>NUCLEOTIDE SEQUENCE [LARGE SCALE GENOMIC DNA]</scope>
</reference>
<evidence type="ECO:0000313" key="3">
    <source>
        <dbReference type="Proteomes" id="UP000314985"/>
    </source>
</evidence>
<dbReference type="Ensembl" id="ENSSSCT00065098896.1">
    <property type="protein sequence ID" value="ENSSSCP00065043378.1"/>
    <property type="gene ID" value="ENSSSCG00065071961.1"/>
</dbReference>
<protein>
    <submittedName>
        <fullName evidence="2">NCK adaptor protein 2</fullName>
    </submittedName>
</protein>
<dbReference type="Ensembl" id="ENSSSCT00025034996.1">
    <property type="protein sequence ID" value="ENSSSCP00025014582.1"/>
    <property type="gene ID" value="ENSSSCG00025025829.1"/>
</dbReference>